<dbReference type="GO" id="GO:0009089">
    <property type="term" value="P:lysine biosynthetic process via diaminopimelate"/>
    <property type="evidence" value="ECO:0007669"/>
    <property type="project" value="InterPro"/>
</dbReference>
<dbReference type="Pfam" id="PF01678">
    <property type="entry name" value="DAP_epimerase"/>
    <property type="match status" value="2"/>
</dbReference>
<comment type="similarity">
    <text evidence="1">Belongs to the diaminopimelate epimerase family.</text>
</comment>
<dbReference type="SUPFAM" id="SSF54506">
    <property type="entry name" value="Diaminopimelate epimerase-like"/>
    <property type="match status" value="2"/>
</dbReference>
<gene>
    <name evidence="3" type="ORF">LCGC14_1370130</name>
</gene>
<evidence type="ECO:0000256" key="1">
    <source>
        <dbReference type="ARBA" id="ARBA00010219"/>
    </source>
</evidence>
<dbReference type="PANTHER" id="PTHR31689:SF0">
    <property type="entry name" value="DIAMINOPIMELATE EPIMERASE"/>
    <property type="match status" value="1"/>
</dbReference>
<accession>A0A0F9KRJ3</accession>
<name>A0A0F9KRJ3_9ZZZZ</name>
<dbReference type="GO" id="GO:0005829">
    <property type="term" value="C:cytosol"/>
    <property type="evidence" value="ECO:0007669"/>
    <property type="project" value="TreeGrafter"/>
</dbReference>
<dbReference type="GO" id="GO:0008837">
    <property type="term" value="F:diaminopimelate epimerase activity"/>
    <property type="evidence" value="ECO:0007669"/>
    <property type="project" value="InterPro"/>
</dbReference>
<protein>
    <recommendedName>
        <fullName evidence="4">Diaminopimelate epimerase</fullName>
    </recommendedName>
</protein>
<comment type="caution">
    <text evidence="3">The sequence shown here is derived from an EMBL/GenBank/DDBJ whole genome shotgun (WGS) entry which is preliminary data.</text>
</comment>
<dbReference type="Gene3D" id="3.10.310.10">
    <property type="entry name" value="Diaminopimelate Epimerase, Chain A, domain 1"/>
    <property type="match status" value="2"/>
</dbReference>
<evidence type="ECO:0008006" key="4">
    <source>
        <dbReference type="Google" id="ProtNLM"/>
    </source>
</evidence>
<sequence length="271" mass="29464">MSTSFSKYQATGNDFILIDGLDNGVGLDKNKIKVMCDRHFGIGADGLIIVESSTTADFFMNLYNADGSVAEMSGNGIRTLTAFLLDKGHISGNKVEIETRGGIKKIDIDDRLFSVDMGEPSFDKRSIGFTAEDDMWAYPLTINDQEIEVYGASMGNPHCIILTEDIGNAPVKELGPVIEKHDLFANDINVEWVQIESPENLKVEVWERGVGYTLACGTGACAALAVTNKLDLVKNKAKVSLPGGELQVEFRGKRLHLTGNANLVFKGSIDL</sequence>
<dbReference type="AlphaFoldDB" id="A0A0F9KRJ3"/>
<dbReference type="PANTHER" id="PTHR31689">
    <property type="entry name" value="DIAMINOPIMELATE EPIMERASE, CHLOROPLASTIC"/>
    <property type="match status" value="1"/>
</dbReference>
<keyword evidence="2" id="KW-0413">Isomerase</keyword>
<dbReference type="InterPro" id="IPR001653">
    <property type="entry name" value="DAP_epimerase_DapF"/>
</dbReference>
<organism evidence="3">
    <name type="scientific">marine sediment metagenome</name>
    <dbReference type="NCBI Taxonomy" id="412755"/>
    <lineage>
        <taxon>unclassified sequences</taxon>
        <taxon>metagenomes</taxon>
        <taxon>ecological metagenomes</taxon>
    </lineage>
</organism>
<dbReference type="NCBIfam" id="TIGR00652">
    <property type="entry name" value="DapF"/>
    <property type="match status" value="1"/>
</dbReference>
<evidence type="ECO:0000256" key="2">
    <source>
        <dbReference type="ARBA" id="ARBA00023235"/>
    </source>
</evidence>
<proteinExistence type="inferred from homology"/>
<reference evidence="3" key="1">
    <citation type="journal article" date="2015" name="Nature">
        <title>Complex archaea that bridge the gap between prokaryotes and eukaryotes.</title>
        <authorList>
            <person name="Spang A."/>
            <person name="Saw J.H."/>
            <person name="Jorgensen S.L."/>
            <person name="Zaremba-Niedzwiedzka K."/>
            <person name="Martijn J."/>
            <person name="Lind A.E."/>
            <person name="van Eijk R."/>
            <person name="Schleper C."/>
            <person name="Guy L."/>
            <person name="Ettema T.J."/>
        </authorList>
    </citation>
    <scope>NUCLEOTIDE SEQUENCE</scope>
</reference>
<dbReference type="EMBL" id="LAZR01008643">
    <property type="protein sequence ID" value="KKM77426.1"/>
    <property type="molecule type" value="Genomic_DNA"/>
</dbReference>
<dbReference type="HAMAP" id="MF_00197">
    <property type="entry name" value="DAP_epimerase"/>
    <property type="match status" value="1"/>
</dbReference>
<evidence type="ECO:0000313" key="3">
    <source>
        <dbReference type="EMBL" id="KKM77426.1"/>
    </source>
</evidence>